<dbReference type="EMBL" id="SACT01000001">
    <property type="protein sequence ID" value="RVT53382.1"/>
    <property type="molecule type" value="Genomic_DNA"/>
</dbReference>
<keyword evidence="3" id="KW-1185">Reference proteome</keyword>
<dbReference type="Pfam" id="PF11445">
    <property type="entry name" value="DUF2894"/>
    <property type="match status" value="1"/>
</dbReference>
<dbReference type="RefSeq" id="WP_128194467.1">
    <property type="nucleotide sequence ID" value="NZ_SACT01000001.1"/>
</dbReference>
<evidence type="ECO:0000256" key="1">
    <source>
        <dbReference type="SAM" id="MobiDB-lite"/>
    </source>
</evidence>
<proteinExistence type="predicted"/>
<feature type="region of interest" description="Disordered" evidence="1">
    <location>
        <begin position="64"/>
        <end position="90"/>
    </location>
</feature>
<dbReference type="AlphaFoldDB" id="A0A437JZB0"/>
<accession>A0A437JZB0</accession>
<organism evidence="2 3">
    <name type="scientific">Rubrivivax albus</name>
    <dbReference type="NCBI Taxonomy" id="2499835"/>
    <lineage>
        <taxon>Bacteria</taxon>
        <taxon>Pseudomonadati</taxon>
        <taxon>Pseudomonadota</taxon>
        <taxon>Betaproteobacteria</taxon>
        <taxon>Burkholderiales</taxon>
        <taxon>Sphaerotilaceae</taxon>
        <taxon>Rubrivivax</taxon>
    </lineage>
</organism>
<reference evidence="2 3" key="1">
    <citation type="submission" date="2019-01" db="EMBL/GenBank/DDBJ databases">
        <authorList>
            <person name="Chen W.-M."/>
        </authorList>
    </citation>
    <scope>NUCLEOTIDE SEQUENCE [LARGE SCALE GENOMIC DNA]</scope>
    <source>
        <strain evidence="2 3">ICH-3</strain>
    </source>
</reference>
<evidence type="ECO:0000313" key="2">
    <source>
        <dbReference type="EMBL" id="RVT53382.1"/>
    </source>
</evidence>
<protein>
    <submittedName>
        <fullName evidence="2">DUF2894 domain-containing protein</fullName>
    </submittedName>
</protein>
<comment type="caution">
    <text evidence="2">The sequence shown here is derived from an EMBL/GenBank/DDBJ whole genome shotgun (WGS) entry which is preliminary data.</text>
</comment>
<sequence length="188" mass="19789">MTATGPLADAAQALAALRAQGGAGVDPVTLARLDATVRRGLRHDTAVQQWLADRLAEALAGLQAQDPSHTADAHAAPPKAPSPLRALGPAPGAELRTAQRLRPTLARLRVQQQIVRAQARQPDNPGPLNSEHLLVRALQQMQTLAPAYLGPFITQVETLLWLDGARGAGAAAPADKPQRAPARKAKPR</sequence>
<feature type="region of interest" description="Disordered" evidence="1">
    <location>
        <begin position="168"/>
        <end position="188"/>
    </location>
</feature>
<gene>
    <name evidence="2" type="ORF">ENE75_00295</name>
</gene>
<dbReference type="InterPro" id="IPR021549">
    <property type="entry name" value="DUF2894"/>
</dbReference>
<evidence type="ECO:0000313" key="3">
    <source>
        <dbReference type="Proteomes" id="UP000288178"/>
    </source>
</evidence>
<dbReference type="OrthoDB" id="6025757at2"/>
<dbReference type="Proteomes" id="UP000288178">
    <property type="component" value="Unassembled WGS sequence"/>
</dbReference>
<name>A0A437JZB0_9BURK</name>